<evidence type="ECO:0000256" key="2">
    <source>
        <dbReference type="SAM" id="SignalP"/>
    </source>
</evidence>
<feature type="compositionally biased region" description="Low complexity" evidence="1">
    <location>
        <begin position="50"/>
        <end position="89"/>
    </location>
</feature>
<sequence>MTRIIALFVVVSLCFTLIGCTGSQPQGQTMTPEEKKAKGLTPLDADGRPISESAAAPAPAPTTEPGGATPTETITETPSDASAVPGNAPAAPPADAPTPPAAPAPGGN</sequence>
<feature type="chain" id="PRO_5016653046" evidence="2">
    <location>
        <begin position="20"/>
        <end position="108"/>
    </location>
</feature>
<dbReference type="Proteomes" id="UP000252355">
    <property type="component" value="Unassembled WGS sequence"/>
</dbReference>
<keyword evidence="2" id="KW-0732">Signal</keyword>
<dbReference type="EMBL" id="QOQW01000008">
    <property type="protein sequence ID" value="RCK80073.1"/>
    <property type="molecule type" value="Genomic_DNA"/>
</dbReference>
<evidence type="ECO:0000256" key="1">
    <source>
        <dbReference type="SAM" id="MobiDB-lite"/>
    </source>
</evidence>
<evidence type="ECO:0000313" key="3">
    <source>
        <dbReference type="EMBL" id="RCK80073.1"/>
    </source>
</evidence>
<feature type="compositionally biased region" description="Pro residues" evidence="1">
    <location>
        <begin position="90"/>
        <end position="108"/>
    </location>
</feature>
<proteinExistence type="predicted"/>
<dbReference type="AlphaFoldDB" id="A0A367ZPN9"/>
<accession>A0A367ZPN9</accession>
<feature type="signal peptide" evidence="2">
    <location>
        <begin position="1"/>
        <end position="19"/>
    </location>
</feature>
<feature type="compositionally biased region" description="Polar residues" evidence="1">
    <location>
        <begin position="21"/>
        <end position="31"/>
    </location>
</feature>
<protein>
    <submittedName>
        <fullName evidence="3">Uncharacterized protein</fullName>
    </submittedName>
</protein>
<gene>
    <name evidence="3" type="ORF">OZSIB_3577</name>
</gene>
<organism evidence="3 4">
    <name type="scientific">Candidatus Ozemobacter sibiricus</name>
    <dbReference type="NCBI Taxonomy" id="2268124"/>
    <lineage>
        <taxon>Bacteria</taxon>
        <taxon>Candidatus Ozemobacteria</taxon>
        <taxon>Candidatus Ozemobacterales</taxon>
        <taxon>Candidatus Ozemobacteraceae</taxon>
        <taxon>Candidatus Ozemobacter</taxon>
    </lineage>
</organism>
<reference evidence="3 4" key="1">
    <citation type="submission" date="2018-05" db="EMBL/GenBank/DDBJ databases">
        <title>A metagenomic window into the 2 km-deep terrestrial subsurface aquifer revealed taxonomically and functionally diverse microbial community comprising novel uncultured bacterial lineages.</title>
        <authorList>
            <person name="Kadnikov V.V."/>
            <person name="Mardanov A.V."/>
            <person name="Beletsky A.V."/>
            <person name="Banks D."/>
            <person name="Pimenov N.V."/>
            <person name="Frank Y.A."/>
            <person name="Karnachuk O.V."/>
            <person name="Ravin N.V."/>
        </authorList>
    </citation>
    <scope>NUCLEOTIDE SEQUENCE [LARGE SCALE GENOMIC DNA]</scope>
    <source>
        <strain evidence="3">BY5</strain>
    </source>
</reference>
<feature type="region of interest" description="Disordered" evidence="1">
    <location>
        <begin position="21"/>
        <end position="108"/>
    </location>
</feature>
<dbReference type="PROSITE" id="PS51257">
    <property type="entry name" value="PROKAR_LIPOPROTEIN"/>
    <property type="match status" value="1"/>
</dbReference>
<name>A0A367ZPN9_9BACT</name>
<evidence type="ECO:0000313" key="4">
    <source>
        <dbReference type="Proteomes" id="UP000252355"/>
    </source>
</evidence>
<comment type="caution">
    <text evidence="3">The sequence shown here is derived from an EMBL/GenBank/DDBJ whole genome shotgun (WGS) entry which is preliminary data.</text>
</comment>